<feature type="domain" description="GH10" evidence="4">
    <location>
        <begin position="62"/>
        <end position="386"/>
    </location>
</feature>
<evidence type="ECO:0000259" key="4">
    <source>
        <dbReference type="PROSITE" id="PS51760"/>
    </source>
</evidence>
<dbReference type="AlphaFoldDB" id="A0A9D5M806"/>
<dbReference type="PANTHER" id="PTHR31490">
    <property type="entry name" value="GLYCOSYL HYDROLASE"/>
    <property type="match status" value="1"/>
</dbReference>
<dbReference type="PROSITE" id="PS51760">
    <property type="entry name" value="GH10_2"/>
    <property type="match status" value="1"/>
</dbReference>
<dbReference type="Pfam" id="PF00331">
    <property type="entry name" value="Glyco_hydro_10"/>
    <property type="match status" value="1"/>
</dbReference>
<name>A0A9D5M806_9FIRM</name>
<sequence length="444" mass="52692">MSRRETALKYFREHQDYMEERVKSGVELYRKGDAQMTVVDGEGNPLKGVKIAVKQKNHEFKYGANIFMLDEFENEEKNRIYREKFCEIFNLATVPFYWKDLEPEQGKTRYTKDSPRIYRRPAPDLCVEYCLANGIEPKCHCLNYDSVIPEWVCDADVEQYKMLLEKRFREIAERYAKTIPSFEVTNETFRGYKDYQTQFYRENDFVEWSFRTAAKYFPNNRLIINDYVVFDDGHYRENRSQYFMQIERLLRNGIYHLDSVGMQFHSFFDLEREPKDAEFRYNPMHLYQVLDKYAELGKRMQITEMTIPAYSASPEDEEIQAELIHHLYSVFFSHPAMEAIIYWNLPDGYAAYAPQGDMTSGENKYYGGLLRYDLSEKPACWVIKDLFGRKWRTEAEVTTNDVGCTKFRGFYGEYEVTVTGDGKETKTTLMLSSRKNNINKIVMK</sequence>
<evidence type="ECO:0000313" key="5">
    <source>
        <dbReference type="EMBL" id="MBE5041252.1"/>
    </source>
</evidence>
<comment type="caution">
    <text evidence="5">The sequence shown here is derived from an EMBL/GenBank/DDBJ whole genome shotgun (WGS) entry which is preliminary data.</text>
</comment>
<dbReference type="SUPFAM" id="SSF51445">
    <property type="entry name" value="(Trans)glycosidases"/>
    <property type="match status" value="1"/>
</dbReference>
<keyword evidence="1" id="KW-0378">Hydrolase</keyword>
<dbReference type="RefSeq" id="WP_226393781.1">
    <property type="nucleotide sequence ID" value="NZ_JADCKB010000047.1"/>
</dbReference>
<gene>
    <name evidence="5" type="ORF">INF28_12400</name>
</gene>
<evidence type="ECO:0000256" key="1">
    <source>
        <dbReference type="ARBA" id="ARBA00022801"/>
    </source>
</evidence>
<dbReference type="InterPro" id="IPR001000">
    <property type="entry name" value="GH10_dom"/>
</dbReference>
<reference evidence="5" key="1">
    <citation type="submission" date="2020-10" db="EMBL/GenBank/DDBJ databases">
        <title>ChiBAC.</title>
        <authorList>
            <person name="Zenner C."/>
            <person name="Hitch T.C.A."/>
            <person name="Clavel T."/>
        </authorList>
    </citation>
    <scope>NUCLEOTIDE SEQUENCE</scope>
    <source>
        <strain evidence="5">DSM 107454</strain>
    </source>
</reference>
<dbReference type="PANTHER" id="PTHR31490:SF1">
    <property type="entry name" value="ENDO-1,4-BETA-XYLANASE 1"/>
    <property type="match status" value="1"/>
</dbReference>
<dbReference type="EMBL" id="JADCKB010000047">
    <property type="protein sequence ID" value="MBE5041252.1"/>
    <property type="molecule type" value="Genomic_DNA"/>
</dbReference>
<dbReference type="SMART" id="SM00633">
    <property type="entry name" value="Glyco_10"/>
    <property type="match status" value="1"/>
</dbReference>
<dbReference type="Proteomes" id="UP000806542">
    <property type="component" value="Unassembled WGS sequence"/>
</dbReference>
<accession>A0A9D5M806</accession>
<keyword evidence="6" id="KW-1185">Reference proteome</keyword>
<dbReference type="GO" id="GO:0000272">
    <property type="term" value="P:polysaccharide catabolic process"/>
    <property type="evidence" value="ECO:0007669"/>
    <property type="project" value="UniProtKB-KW"/>
</dbReference>
<dbReference type="InterPro" id="IPR044846">
    <property type="entry name" value="GH10"/>
</dbReference>
<evidence type="ECO:0000256" key="3">
    <source>
        <dbReference type="ARBA" id="ARBA00023326"/>
    </source>
</evidence>
<dbReference type="Gene3D" id="3.20.20.80">
    <property type="entry name" value="Glycosidases"/>
    <property type="match status" value="1"/>
</dbReference>
<organism evidence="5 6">
    <name type="scientific">Ructibacterium gallinarum</name>
    <dbReference type="NCBI Taxonomy" id="2779355"/>
    <lineage>
        <taxon>Bacteria</taxon>
        <taxon>Bacillati</taxon>
        <taxon>Bacillota</taxon>
        <taxon>Clostridia</taxon>
        <taxon>Eubacteriales</taxon>
        <taxon>Oscillospiraceae</taxon>
        <taxon>Ructibacterium</taxon>
    </lineage>
</organism>
<dbReference type="InterPro" id="IPR017853">
    <property type="entry name" value="GH"/>
</dbReference>
<keyword evidence="2" id="KW-0119">Carbohydrate metabolism</keyword>
<protein>
    <submittedName>
        <fullName evidence="5">Endo-1,4-beta-xylanase</fullName>
    </submittedName>
</protein>
<keyword evidence="3" id="KW-0624">Polysaccharide degradation</keyword>
<evidence type="ECO:0000313" key="6">
    <source>
        <dbReference type="Proteomes" id="UP000806542"/>
    </source>
</evidence>
<proteinExistence type="predicted"/>
<dbReference type="GO" id="GO:0004553">
    <property type="term" value="F:hydrolase activity, hydrolyzing O-glycosyl compounds"/>
    <property type="evidence" value="ECO:0007669"/>
    <property type="project" value="InterPro"/>
</dbReference>
<evidence type="ECO:0000256" key="2">
    <source>
        <dbReference type="ARBA" id="ARBA00023277"/>
    </source>
</evidence>